<keyword evidence="1" id="KW-0812">Transmembrane</keyword>
<evidence type="ECO:0000256" key="1">
    <source>
        <dbReference type="SAM" id="Phobius"/>
    </source>
</evidence>
<name>A0A2S8G0D3_9BACT</name>
<organism evidence="2 3">
    <name type="scientific">Blastopirellula marina</name>
    <dbReference type="NCBI Taxonomy" id="124"/>
    <lineage>
        <taxon>Bacteria</taxon>
        <taxon>Pseudomonadati</taxon>
        <taxon>Planctomycetota</taxon>
        <taxon>Planctomycetia</taxon>
        <taxon>Pirellulales</taxon>
        <taxon>Pirellulaceae</taxon>
        <taxon>Blastopirellula</taxon>
    </lineage>
</organism>
<keyword evidence="1" id="KW-0472">Membrane</keyword>
<accession>A0A2S8G0D3</accession>
<keyword evidence="1" id="KW-1133">Transmembrane helix</keyword>
<dbReference type="RefSeq" id="WP_105329029.1">
    <property type="nucleotide sequence ID" value="NZ_PUHY01000005.1"/>
</dbReference>
<dbReference type="OrthoDB" id="9942173at2"/>
<comment type="caution">
    <text evidence="2">The sequence shown here is derived from an EMBL/GenBank/DDBJ whole genome shotgun (WGS) entry which is preliminary data.</text>
</comment>
<proteinExistence type="predicted"/>
<evidence type="ECO:0000313" key="3">
    <source>
        <dbReference type="Proteomes" id="UP000238322"/>
    </source>
</evidence>
<dbReference type="AlphaFoldDB" id="A0A2S8G0D3"/>
<protein>
    <submittedName>
        <fullName evidence="2">Uncharacterized protein</fullName>
    </submittedName>
</protein>
<reference evidence="2 3" key="1">
    <citation type="submission" date="2018-02" db="EMBL/GenBank/DDBJ databases">
        <title>Comparative genomes isolates from brazilian mangrove.</title>
        <authorList>
            <person name="Araujo J.E."/>
            <person name="Taketani R.G."/>
            <person name="Silva M.C.P."/>
            <person name="Loureco M.V."/>
            <person name="Andreote F.D."/>
        </authorList>
    </citation>
    <scope>NUCLEOTIDE SEQUENCE [LARGE SCALE GENOMIC DNA]</scope>
    <source>
        <strain evidence="2 3">Hex-1 MGV</strain>
    </source>
</reference>
<sequence length="74" mass="8358">MYILFWLGGAALVLVATINDLTRHKTNTVSIFPWWAWFSVTKEGSPILYWTCITAQFLLVAACVVFAFWTPSGD</sequence>
<feature type="transmembrane region" description="Helical" evidence="1">
    <location>
        <begin position="47"/>
        <end position="69"/>
    </location>
</feature>
<evidence type="ECO:0000313" key="2">
    <source>
        <dbReference type="EMBL" id="PQO37780.1"/>
    </source>
</evidence>
<dbReference type="Proteomes" id="UP000238322">
    <property type="component" value="Unassembled WGS sequence"/>
</dbReference>
<dbReference type="EMBL" id="PUHY01000005">
    <property type="protein sequence ID" value="PQO37780.1"/>
    <property type="molecule type" value="Genomic_DNA"/>
</dbReference>
<gene>
    <name evidence="2" type="ORF">C5Y83_07495</name>
</gene>